<dbReference type="RefSeq" id="WP_078423700.1">
    <property type="nucleotide sequence ID" value="NZ_CP017018.1"/>
</dbReference>
<name>A0A1S6U9N8_9BACT</name>
<evidence type="ECO:0000256" key="1">
    <source>
        <dbReference type="SAM" id="MobiDB-lite"/>
    </source>
</evidence>
<dbReference type="Proteomes" id="UP000190868">
    <property type="component" value="Chromosome"/>
</dbReference>
<gene>
    <name evidence="2" type="ORF">CPIN18021_1374</name>
</gene>
<accession>A0A1S6U9N8</accession>
<feature type="region of interest" description="Disordered" evidence="1">
    <location>
        <begin position="52"/>
        <end position="87"/>
    </location>
</feature>
<organism evidence="2 3">
    <name type="scientific">Campylobacter pinnipediorum subsp. caledonicus</name>
    <dbReference type="NCBI Taxonomy" id="1874362"/>
    <lineage>
        <taxon>Bacteria</taxon>
        <taxon>Pseudomonadati</taxon>
        <taxon>Campylobacterota</taxon>
        <taxon>Epsilonproteobacteria</taxon>
        <taxon>Campylobacterales</taxon>
        <taxon>Campylobacteraceae</taxon>
        <taxon>Campylobacter</taxon>
    </lineage>
</organism>
<protein>
    <submittedName>
        <fullName evidence="2">Uncharacterized protein</fullName>
    </submittedName>
</protein>
<dbReference type="KEGG" id="cpin:CPIN18020_1325"/>
<sequence length="87" mass="9771">MPLPFIVGIAAGALTVLAWNKRDELKQKACHEMQKGKDLLVENIQKSKDKISNVLSSKDEENLKTKKTTTRKRSTTGKSKTTKENKD</sequence>
<feature type="compositionally biased region" description="Basic and acidic residues" evidence="1">
    <location>
        <begin position="52"/>
        <end position="64"/>
    </location>
</feature>
<dbReference type="AlphaFoldDB" id="A0A1S6U9N8"/>
<feature type="compositionally biased region" description="Basic residues" evidence="1">
    <location>
        <begin position="65"/>
        <end position="75"/>
    </location>
</feature>
<dbReference type="EMBL" id="CP017258">
    <property type="protein sequence ID" value="AQW88167.1"/>
    <property type="molecule type" value="Genomic_DNA"/>
</dbReference>
<keyword evidence="3" id="KW-1185">Reference proteome</keyword>
<evidence type="ECO:0000313" key="2">
    <source>
        <dbReference type="EMBL" id="AQW88167.1"/>
    </source>
</evidence>
<dbReference type="GeneID" id="56566965"/>
<reference evidence="3" key="1">
    <citation type="submission" date="2016-09" db="EMBL/GenBank/DDBJ databases">
        <title>Comparative genomics of the Campylobacter concisus group.</title>
        <authorList>
            <person name="Miller W.G."/>
            <person name="Yee E."/>
            <person name="Chapman M.H."/>
            <person name="Huynh S."/>
            <person name="Bono J.L."/>
            <person name="On S.L.W."/>
            <person name="StLeger J."/>
            <person name="Foster G."/>
            <person name="Parker C.T."/>
        </authorList>
    </citation>
    <scope>NUCLEOTIDE SEQUENCE [LARGE SCALE GENOMIC DNA]</scope>
    <source>
        <strain evidence="3">RM18021</strain>
    </source>
</reference>
<proteinExistence type="predicted"/>
<evidence type="ECO:0000313" key="3">
    <source>
        <dbReference type="Proteomes" id="UP000190868"/>
    </source>
</evidence>